<organism evidence="1 2">
    <name type="scientific">Gemmata obscuriglobus</name>
    <dbReference type="NCBI Taxonomy" id="114"/>
    <lineage>
        <taxon>Bacteria</taxon>
        <taxon>Pseudomonadati</taxon>
        <taxon>Planctomycetota</taxon>
        <taxon>Planctomycetia</taxon>
        <taxon>Gemmatales</taxon>
        <taxon>Gemmataceae</taxon>
        <taxon>Gemmata</taxon>
    </lineage>
</organism>
<dbReference type="Proteomes" id="UP000245802">
    <property type="component" value="Chromosome"/>
</dbReference>
<dbReference type="InterPro" id="IPR006311">
    <property type="entry name" value="TAT_signal"/>
</dbReference>
<dbReference type="PROSITE" id="PS51318">
    <property type="entry name" value="TAT"/>
    <property type="match status" value="1"/>
</dbReference>
<evidence type="ECO:0000313" key="1">
    <source>
        <dbReference type="EMBL" id="AWM38521.1"/>
    </source>
</evidence>
<dbReference type="Gene3D" id="3.40.720.10">
    <property type="entry name" value="Alkaline Phosphatase, subunit A"/>
    <property type="match status" value="1"/>
</dbReference>
<dbReference type="OrthoDB" id="127333at2"/>
<protein>
    <submittedName>
        <fullName evidence="1">DUF1501 domain-containing protein</fullName>
    </submittedName>
</protein>
<name>A0A2Z3H0Z3_9BACT</name>
<dbReference type="InterPro" id="IPR017850">
    <property type="entry name" value="Alkaline_phosphatase_core_sf"/>
</dbReference>
<dbReference type="AlphaFoldDB" id="A0A2Z3H0Z3"/>
<accession>A0A2Z3H0Z3</accession>
<dbReference type="PANTHER" id="PTHR43737">
    <property type="entry name" value="BLL7424 PROTEIN"/>
    <property type="match status" value="1"/>
</dbReference>
<dbReference type="InterPro" id="IPR010869">
    <property type="entry name" value="DUF1501"/>
</dbReference>
<dbReference type="RefSeq" id="WP_010036582.1">
    <property type="nucleotide sequence ID" value="NZ_CP025958.1"/>
</dbReference>
<keyword evidence="2" id="KW-1185">Reference proteome</keyword>
<reference evidence="1 2" key="1">
    <citation type="submission" date="2018-01" db="EMBL/GenBank/DDBJ databases">
        <title>G. obscuriglobus.</title>
        <authorList>
            <person name="Franke J."/>
            <person name="Blomberg W."/>
            <person name="Selmecki A."/>
        </authorList>
    </citation>
    <scope>NUCLEOTIDE SEQUENCE [LARGE SCALE GENOMIC DNA]</scope>
    <source>
        <strain evidence="1 2">DSM 5831</strain>
    </source>
</reference>
<sequence length="478" mass="52599">MTTHEIDDALTLARTRRHFFRDCGVGIGAMALGSLLARDSRAKERTDPLAPKKPHFPAKAKAVIFLFMAGAPSQLELFEPKPELNKLSGQKVPETFTKGKRFAFIKGDAKLLGTVRKFEKVGQCGMDVSELLTHHKGIVDELCWFRGMKTDVFNHGPAKCFVNTGSPQFGRPSMGAWLTYGLGSESDSLPGFVVLQSGPRGPRGGAALYGSGFLPSLYQGVPFLKGPSPILDLAPPPRVSNKDQGEFVEAVGDLNKLRHEATGDPEIQTRIAAYEMAYRMQTSAPELMDLAKEDKKTLAAYGAEPGKPSFAANCVLARRLVQRGVRFVQLYHTDWDHHGGSLDLTKPLENICKEIDQPCAALVRDLKRLGLLDSTIVVWGGEFGRTPMGETRETVGRDHHIDAYTMWVAGGGFKPGLLHGKTDEIGYNVVENEVHVHDLQATILNQMGLDHTKLTYRFQGRDFRLTDVHGKVVRDALV</sequence>
<dbReference type="KEGG" id="gog:C1280_17055"/>
<dbReference type="Pfam" id="PF07394">
    <property type="entry name" value="DUF1501"/>
    <property type="match status" value="1"/>
</dbReference>
<gene>
    <name evidence="1" type="ORF">C1280_17055</name>
</gene>
<evidence type="ECO:0000313" key="2">
    <source>
        <dbReference type="Proteomes" id="UP000245802"/>
    </source>
</evidence>
<dbReference type="PANTHER" id="PTHR43737:SF1">
    <property type="entry name" value="DUF1501 DOMAIN-CONTAINING PROTEIN"/>
    <property type="match status" value="1"/>
</dbReference>
<dbReference type="SUPFAM" id="SSF53649">
    <property type="entry name" value="Alkaline phosphatase-like"/>
    <property type="match status" value="1"/>
</dbReference>
<proteinExistence type="predicted"/>
<dbReference type="EMBL" id="CP025958">
    <property type="protein sequence ID" value="AWM38521.1"/>
    <property type="molecule type" value="Genomic_DNA"/>
</dbReference>